<dbReference type="EMBL" id="KZ679020">
    <property type="protein sequence ID" value="PSS06684.1"/>
    <property type="molecule type" value="Genomic_DNA"/>
</dbReference>
<keyword evidence="3" id="KW-0067">ATP-binding</keyword>
<proteinExistence type="inferred from homology"/>
<dbReference type="OrthoDB" id="5979581at2759"/>
<name>A0A2T3AP32_AMORE</name>
<dbReference type="STRING" id="857342.A0A2T3AP32"/>
<dbReference type="Pfam" id="PF00069">
    <property type="entry name" value="Pkinase"/>
    <property type="match status" value="1"/>
</dbReference>
<keyword evidence="2" id="KW-0547">Nucleotide-binding</keyword>
<sequence length="311" mass="35694">MASLFRLGQFLKGKASTYTVVKQLHESIWLATNHQSKQTVVIKSVGHFRLENERDVLKYFQSQTSSLRPLIDEIEDPSDPPALVLRHLDDDLLNASSAQRLTRPEIKHVAKRILDALNVLHENGFVHTDIKPDNVLVTYGQGDTRFADVQLADCGSTVRVDSVFAKDRDIIGAPIWRSPEAQLQIGWGTPTDIWSFGTLLITLIWGENWFIFKPDVPADHEEYELRILMKQHQFFGPFPLSYKEIADDETLAILTHIMHRVPPERMKPFGRISEREISKEDKAFVLKIMKLDPRDRPTAKELLQDEWFTSA</sequence>
<dbReference type="PANTHER" id="PTHR45832:SF22">
    <property type="entry name" value="SERINE_THREONINE-PROTEIN KINASE SAMKA-RELATED"/>
    <property type="match status" value="1"/>
</dbReference>
<dbReference type="SUPFAM" id="SSF56112">
    <property type="entry name" value="Protein kinase-like (PK-like)"/>
    <property type="match status" value="1"/>
</dbReference>
<dbReference type="PROSITE" id="PS00108">
    <property type="entry name" value="PROTEIN_KINASE_ST"/>
    <property type="match status" value="1"/>
</dbReference>
<dbReference type="PROSITE" id="PS50011">
    <property type="entry name" value="PROTEIN_KINASE_DOM"/>
    <property type="match status" value="1"/>
</dbReference>
<reference evidence="5 6" key="1">
    <citation type="journal article" date="2018" name="New Phytol.">
        <title>Comparative genomics and transcriptomics depict ericoid mycorrhizal fungi as versatile saprotrophs and plant mutualists.</title>
        <authorList>
            <person name="Martino E."/>
            <person name="Morin E."/>
            <person name="Grelet G.A."/>
            <person name="Kuo A."/>
            <person name="Kohler A."/>
            <person name="Daghino S."/>
            <person name="Barry K.W."/>
            <person name="Cichocki N."/>
            <person name="Clum A."/>
            <person name="Dockter R.B."/>
            <person name="Hainaut M."/>
            <person name="Kuo R.C."/>
            <person name="LaButti K."/>
            <person name="Lindahl B.D."/>
            <person name="Lindquist E.A."/>
            <person name="Lipzen A."/>
            <person name="Khouja H.R."/>
            <person name="Magnuson J."/>
            <person name="Murat C."/>
            <person name="Ohm R.A."/>
            <person name="Singer S.W."/>
            <person name="Spatafora J.W."/>
            <person name="Wang M."/>
            <person name="Veneault-Fourrey C."/>
            <person name="Henrissat B."/>
            <person name="Grigoriev I.V."/>
            <person name="Martin F.M."/>
            <person name="Perotto S."/>
        </authorList>
    </citation>
    <scope>NUCLEOTIDE SEQUENCE [LARGE SCALE GENOMIC DNA]</scope>
    <source>
        <strain evidence="5 6">ATCC 22711</strain>
    </source>
</reference>
<dbReference type="GO" id="GO:0004672">
    <property type="term" value="F:protein kinase activity"/>
    <property type="evidence" value="ECO:0007669"/>
    <property type="project" value="InterPro"/>
</dbReference>
<dbReference type="Proteomes" id="UP000241818">
    <property type="component" value="Unassembled WGS sequence"/>
</dbReference>
<keyword evidence="6" id="KW-1185">Reference proteome</keyword>
<dbReference type="GO" id="GO:0005524">
    <property type="term" value="F:ATP binding"/>
    <property type="evidence" value="ECO:0007669"/>
    <property type="project" value="UniProtKB-KW"/>
</dbReference>
<dbReference type="PANTHER" id="PTHR45832">
    <property type="entry name" value="SERINE/THREONINE-PROTEIN KINASE SAMKA-RELATED-RELATED"/>
    <property type="match status" value="1"/>
</dbReference>
<dbReference type="SMART" id="SM00220">
    <property type="entry name" value="S_TKc"/>
    <property type="match status" value="1"/>
</dbReference>
<evidence type="ECO:0000313" key="5">
    <source>
        <dbReference type="EMBL" id="PSS06684.1"/>
    </source>
</evidence>
<evidence type="ECO:0000313" key="6">
    <source>
        <dbReference type="Proteomes" id="UP000241818"/>
    </source>
</evidence>
<dbReference type="InterPro" id="IPR011009">
    <property type="entry name" value="Kinase-like_dom_sf"/>
</dbReference>
<dbReference type="Gene3D" id="1.10.510.10">
    <property type="entry name" value="Transferase(Phosphotransferase) domain 1"/>
    <property type="match status" value="1"/>
</dbReference>
<evidence type="ECO:0000256" key="1">
    <source>
        <dbReference type="ARBA" id="ARBA00008874"/>
    </source>
</evidence>
<dbReference type="RefSeq" id="XP_024716414.1">
    <property type="nucleotide sequence ID" value="XM_024863126.1"/>
</dbReference>
<evidence type="ECO:0000259" key="4">
    <source>
        <dbReference type="PROSITE" id="PS50011"/>
    </source>
</evidence>
<comment type="similarity">
    <text evidence="1">Belongs to the protein kinase superfamily. STE Ser/Thr protein kinase family. STE20 subfamily.</text>
</comment>
<dbReference type="InterPro" id="IPR000719">
    <property type="entry name" value="Prot_kinase_dom"/>
</dbReference>
<dbReference type="InterPro" id="IPR051931">
    <property type="entry name" value="PAK3-like"/>
</dbReference>
<organism evidence="5 6">
    <name type="scientific">Amorphotheca resinae ATCC 22711</name>
    <dbReference type="NCBI Taxonomy" id="857342"/>
    <lineage>
        <taxon>Eukaryota</taxon>
        <taxon>Fungi</taxon>
        <taxon>Dikarya</taxon>
        <taxon>Ascomycota</taxon>
        <taxon>Pezizomycotina</taxon>
        <taxon>Leotiomycetes</taxon>
        <taxon>Helotiales</taxon>
        <taxon>Amorphothecaceae</taxon>
        <taxon>Amorphotheca</taxon>
    </lineage>
</organism>
<evidence type="ECO:0000256" key="2">
    <source>
        <dbReference type="ARBA" id="ARBA00022741"/>
    </source>
</evidence>
<gene>
    <name evidence="5" type="ORF">M430DRAFT_148520</name>
</gene>
<evidence type="ECO:0000256" key="3">
    <source>
        <dbReference type="ARBA" id="ARBA00022840"/>
    </source>
</evidence>
<dbReference type="InterPro" id="IPR008271">
    <property type="entry name" value="Ser/Thr_kinase_AS"/>
</dbReference>
<dbReference type="GeneID" id="36571207"/>
<dbReference type="AlphaFoldDB" id="A0A2T3AP32"/>
<protein>
    <recommendedName>
        <fullName evidence="4">Protein kinase domain-containing protein</fullName>
    </recommendedName>
</protein>
<feature type="domain" description="Protein kinase" evidence="4">
    <location>
        <begin position="1"/>
        <end position="308"/>
    </location>
</feature>
<dbReference type="InParanoid" id="A0A2T3AP32"/>
<accession>A0A2T3AP32</accession>